<dbReference type="InterPro" id="IPR017451">
    <property type="entry name" value="F-box-assoc_interact_dom"/>
</dbReference>
<accession>A0A7N2MEE0</accession>
<dbReference type="InterPro" id="IPR056592">
    <property type="entry name" value="Beta-prop_At3g26010-like"/>
</dbReference>
<dbReference type="PANTHER" id="PTHR35546">
    <property type="entry name" value="F-BOX PROTEIN INTERACTION DOMAIN PROTEIN-RELATED"/>
    <property type="match status" value="1"/>
</dbReference>
<dbReference type="InterPro" id="IPR036047">
    <property type="entry name" value="F-box-like_dom_sf"/>
</dbReference>
<dbReference type="Pfam" id="PF24750">
    <property type="entry name" value="b-prop_At3g26010-like"/>
    <property type="match status" value="1"/>
</dbReference>
<evidence type="ECO:0000259" key="1">
    <source>
        <dbReference type="Pfam" id="PF24750"/>
    </source>
</evidence>
<dbReference type="AlphaFoldDB" id="A0A7N2MEE0"/>
<keyword evidence="3" id="KW-1185">Reference proteome</keyword>
<sequence>MMILQWKYYPDFQLCNFRVSSVSKRWKNLISDPSFLRVHHQRSQLRGITTLLIQQRDDITGDRFRTSFFSTCGRPFFEDDRRVSIMIQNSFPANRVVIMGSSNGLVCCRSRQTLEQPMLVIFICNPITREWISLRPTNCHVGRIFAFAFYPFGSSSNKASCFKVVSIQRQKYDQNSYSFVIYSSETGKWKTSMEVCHCKDDLNENKYIRIKGRFYWLTEKQRIITFDLEEELSGVIIAPGPMLRDGVRTSACFGDSDGYLHYACVDDESDLRVWMLKDRHKLDWVLKHQLNLDQFRLVCILEDDIFAASYLALGNLTFYDEVIYMMR</sequence>
<evidence type="ECO:0000313" key="2">
    <source>
        <dbReference type="EnsemblPlants" id="QL08p051526:mrna:CDS:2"/>
    </source>
</evidence>
<dbReference type="SUPFAM" id="SSF101908">
    <property type="entry name" value="Putative isomerase YbhE"/>
    <property type="match status" value="1"/>
</dbReference>
<dbReference type="PANTHER" id="PTHR35546:SF21">
    <property type="entry name" value="F-BOX DOMAIN-CONTAINING PROTEIN"/>
    <property type="match status" value="1"/>
</dbReference>
<organism evidence="2 3">
    <name type="scientific">Quercus lobata</name>
    <name type="common">Valley oak</name>
    <dbReference type="NCBI Taxonomy" id="97700"/>
    <lineage>
        <taxon>Eukaryota</taxon>
        <taxon>Viridiplantae</taxon>
        <taxon>Streptophyta</taxon>
        <taxon>Embryophyta</taxon>
        <taxon>Tracheophyta</taxon>
        <taxon>Spermatophyta</taxon>
        <taxon>Magnoliopsida</taxon>
        <taxon>eudicotyledons</taxon>
        <taxon>Gunneridae</taxon>
        <taxon>Pentapetalae</taxon>
        <taxon>rosids</taxon>
        <taxon>fabids</taxon>
        <taxon>Fagales</taxon>
        <taxon>Fagaceae</taxon>
        <taxon>Quercus</taxon>
    </lineage>
</organism>
<reference evidence="2" key="2">
    <citation type="submission" date="2021-01" db="UniProtKB">
        <authorList>
            <consortium name="EnsemblPlants"/>
        </authorList>
    </citation>
    <scope>IDENTIFICATION</scope>
</reference>
<dbReference type="NCBIfam" id="TIGR01640">
    <property type="entry name" value="F_box_assoc_1"/>
    <property type="match status" value="1"/>
</dbReference>
<dbReference type="EnsemblPlants" id="QL08p051526:mrna">
    <property type="protein sequence ID" value="QL08p051526:mrna:CDS:2"/>
    <property type="gene ID" value="QL08p051526"/>
</dbReference>
<dbReference type="InParanoid" id="A0A7N2MEE0"/>
<reference evidence="2 3" key="1">
    <citation type="journal article" date="2016" name="G3 (Bethesda)">
        <title>First Draft Assembly and Annotation of the Genome of a California Endemic Oak Quercus lobata Nee (Fagaceae).</title>
        <authorList>
            <person name="Sork V.L."/>
            <person name="Fitz-Gibbon S.T."/>
            <person name="Puiu D."/>
            <person name="Crepeau M."/>
            <person name="Gugger P.F."/>
            <person name="Sherman R."/>
            <person name="Stevens K."/>
            <person name="Langley C.H."/>
            <person name="Pellegrini M."/>
            <person name="Salzberg S.L."/>
        </authorList>
    </citation>
    <scope>NUCLEOTIDE SEQUENCE [LARGE SCALE GENOMIC DNA]</scope>
    <source>
        <strain evidence="2 3">cv. SW786</strain>
    </source>
</reference>
<dbReference type="InterPro" id="IPR055290">
    <property type="entry name" value="At3g26010-like"/>
</dbReference>
<dbReference type="Proteomes" id="UP000594261">
    <property type="component" value="Chromosome 8"/>
</dbReference>
<dbReference type="SUPFAM" id="SSF81383">
    <property type="entry name" value="F-box domain"/>
    <property type="match status" value="1"/>
</dbReference>
<dbReference type="Gramene" id="QL08p051526:mrna">
    <property type="protein sequence ID" value="QL08p051526:mrna:CDS:2"/>
    <property type="gene ID" value="QL08p051526"/>
</dbReference>
<feature type="domain" description="F-box protein At3g26010-like beta-propeller" evidence="1">
    <location>
        <begin position="86"/>
        <end position="296"/>
    </location>
</feature>
<protein>
    <recommendedName>
        <fullName evidence="1">F-box protein At3g26010-like beta-propeller domain-containing protein</fullName>
    </recommendedName>
</protein>
<proteinExistence type="predicted"/>
<name>A0A7N2MEE0_QUELO</name>
<evidence type="ECO:0000313" key="3">
    <source>
        <dbReference type="Proteomes" id="UP000594261"/>
    </source>
</evidence>
<dbReference type="EMBL" id="LRBV02000008">
    <property type="status" value="NOT_ANNOTATED_CDS"/>
    <property type="molecule type" value="Genomic_DNA"/>
</dbReference>